<dbReference type="SFLD" id="SFLDF00035">
    <property type="entry name" value="phosphoglycolate_phosphatase"/>
    <property type="match status" value="1"/>
</dbReference>
<dbReference type="Gene3D" id="3.40.50.1000">
    <property type="entry name" value="HAD superfamily/HAD-like"/>
    <property type="match status" value="1"/>
</dbReference>
<dbReference type="InterPro" id="IPR006439">
    <property type="entry name" value="HAD-SF_hydro_IA"/>
</dbReference>
<accession>A0ABT6EW77</accession>
<dbReference type="InterPro" id="IPR023214">
    <property type="entry name" value="HAD_sf"/>
</dbReference>
<dbReference type="CDD" id="cd07528">
    <property type="entry name" value="HAD_CbbY-like"/>
    <property type="match status" value="1"/>
</dbReference>
<dbReference type="EMBL" id="JAKKUT010000002">
    <property type="protein sequence ID" value="MDG2990023.1"/>
    <property type="molecule type" value="Genomic_DNA"/>
</dbReference>
<dbReference type="InterPro" id="IPR044999">
    <property type="entry name" value="CbbY-like"/>
</dbReference>
<reference evidence="1" key="1">
    <citation type="journal article" date="2022" name="Genome Biol. Evol.">
        <title>A New Gene Family Diagnostic for Intracellular Biomineralization of Amorphous Ca Carbonates by Cyanobacteria.</title>
        <authorList>
            <person name="Benzerara K."/>
            <person name="Duprat E."/>
            <person name="Bitard-Feildel T."/>
            <person name="Caumes G."/>
            <person name="Cassier-Chauvat C."/>
            <person name="Chauvat F."/>
            <person name="Dezi M."/>
            <person name="Diop S.I."/>
            <person name="Gaschignard G."/>
            <person name="Gorgen S."/>
            <person name="Gugger M."/>
            <person name="Lopez-Garcia P."/>
            <person name="Millet M."/>
            <person name="Skouri-Panet F."/>
            <person name="Moreira D."/>
            <person name="Callebaut I."/>
        </authorList>
    </citation>
    <scope>NUCLEOTIDE SEQUENCE</scope>
    <source>
        <strain evidence="1">G9</strain>
    </source>
</reference>
<dbReference type="PANTHER" id="PTHR42896:SF2">
    <property type="entry name" value="CBBY-LIKE PROTEIN"/>
    <property type="match status" value="1"/>
</dbReference>
<reference evidence="1" key="2">
    <citation type="submission" date="2022-01" db="EMBL/GenBank/DDBJ databases">
        <authorList>
            <person name="Zivanovic Y."/>
            <person name="Moreira D."/>
            <person name="Lopez-Garcia P."/>
        </authorList>
    </citation>
    <scope>NUCLEOTIDE SEQUENCE</scope>
    <source>
        <strain evidence="1">G9</strain>
    </source>
</reference>
<dbReference type="PRINTS" id="PR00413">
    <property type="entry name" value="HADHALOGNASE"/>
</dbReference>
<name>A0ABT6EW77_9SYNE</name>
<dbReference type="SFLD" id="SFLDG01129">
    <property type="entry name" value="C1.5:_HAD__Beta-PGM__Phosphata"/>
    <property type="match status" value="1"/>
</dbReference>
<dbReference type="PANTHER" id="PTHR42896">
    <property type="entry name" value="XYLULOSE-1,5-BISPHOSPHATE (XUBP) PHOSPHATASE"/>
    <property type="match status" value="1"/>
</dbReference>
<dbReference type="RefSeq" id="WP_277865943.1">
    <property type="nucleotide sequence ID" value="NZ_JAKKUT010000002.1"/>
</dbReference>
<dbReference type="Gene3D" id="1.10.150.240">
    <property type="entry name" value="Putative phosphatase, domain 2"/>
    <property type="match status" value="1"/>
</dbReference>
<sequence>MANLQDLDKLDTDKLNTLEALIFDVDGTLADTERDGHRLAFNQAFEESGLDWHWDIDLYGKLLAVAGGKERMQFYLDQFRPDWPRPNHLQEMIAELHRAKTHHYTRLLSEGVIPLRPGVKRLLMEARQAGLRLAIATTTTPANVTALLEHTLGDDSLSWFEVIAAGDMVPAKKPAPDIYRYTLEKMALPPQACLAFEDSRNGLVSAQASGLATIVTVTDYTRHHNFDGALLVLDCLGEPDAPFQVLQGQAGAATHVDLTCVQYLHRAI</sequence>
<evidence type="ECO:0000313" key="2">
    <source>
        <dbReference type="Proteomes" id="UP001154265"/>
    </source>
</evidence>
<dbReference type="GO" id="GO:0016787">
    <property type="term" value="F:hydrolase activity"/>
    <property type="evidence" value="ECO:0007669"/>
    <property type="project" value="UniProtKB-KW"/>
</dbReference>
<evidence type="ECO:0000313" key="1">
    <source>
        <dbReference type="EMBL" id="MDG2990023.1"/>
    </source>
</evidence>
<keyword evidence="2" id="KW-1185">Reference proteome</keyword>
<proteinExistence type="predicted"/>
<dbReference type="SUPFAM" id="SSF56784">
    <property type="entry name" value="HAD-like"/>
    <property type="match status" value="1"/>
</dbReference>
<dbReference type="InterPro" id="IPR023198">
    <property type="entry name" value="PGP-like_dom2"/>
</dbReference>
<dbReference type="SFLD" id="SFLDS00003">
    <property type="entry name" value="Haloacid_Dehalogenase"/>
    <property type="match status" value="1"/>
</dbReference>
<dbReference type="Proteomes" id="UP001154265">
    <property type="component" value="Unassembled WGS sequence"/>
</dbReference>
<dbReference type="InterPro" id="IPR036412">
    <property type="entry name" value="HAD-like_sf"/>
</dbReference>
<keyword evidence="1" id="KW-0378">Hydrolase</keyword>
<dbReference type="Pfam" id="PF00702">
    <property type="entry name" value="Hydrolase"/>
    <property type="match status" value="1"/>
</dbReference>
<dbReference type="SFLD" id="SFLDG01135">
    <property type="entry name" value="C1.5.6:_HAD__Beta-PGM__Phospha"/>
    <property type="match status" value="1"/>
</dbReference>
<dbReference type="NCBIfam" id="TIGR01509">
    <property type="entry name" value="HAD-SF-IA-v3"/>
    <property type="match status" value="1"/>
</dbReference>
<protein>
    <submittedName>
        <fullName evidence="1">HAD family hydrolase</fullName>
    </submittedName>
</protein>
<gene>
    <name evidence="1" type="ORF">L3556_03605</name>
</gene>
<comment type="caution">
    <text evidence="1">The sequence shown here is derived from an EMBL/GenBank/DDBJ whole genome shotgun (WGS) entry which is preliminary data.</text>
</comment>
<organism evidence="1 2">
    <name type="scientific">Candidatus Synechococcus calcipolaris G9</name>
    <dbReference type="NCBI Taxonomy" id="1497997"/>
    <lineage>
        <taxon>Bacteria</taxon>
        <taxon>Bacillati</taxon>
        <taxon>Cyanobacteriota</taxon>
        <taxon>Cyanophyceae</taxon>
        <taxon>Synechococcales</taxon>
        <taxon>Synechococcaceae</taxon>
        <taxon>Synechococcus</taxon>
    </lineage>
</organism>